<evidence type="ECO:0000256" key="10">
    <source>
        <dbReference type="ARBA" id="ARBA00022977"/>
    </source>
</evidence>
<feature type="binding site" evidence="11">
    <location>
        <position position="47"/>
    </location>
    <ligand>
        <name>substrate</name>
    </ligand>
</feature>
<gene>
    <name evidence="11" type="primary">thiM</name>
    <name evidence="13" type="ORF">Lnau_0232</name>
</gene>
<dbReference type="CDD" id="cd01170">
    <property type="entry name" value="THZ_kinase"/>
    <property type="match status" value="1"/>
</dbReference>
<dbReference type="STRING" id="45070.Lnau_0232"/>
<dbReference type="PIRSF" id="PIRSF000513">
    <property type="entry name" value="Thz_kinase"/>
    <property type="match status" value="1"/>
</dbReference>
<name>A0A0W0X3K7_9GAMM</name>
<keyword evidence="6 11" id="KW-0547">Nucleotide-binding</keyword>
<dbReference type="HAMAP" id="MF_00228">
    <property type="entry name" value="Thz_kinase"/>
    <property type="match status" value="1"/>
</dbReference>
<dbReference type="PANTHER" id="PTHR20858:SF17">
    <property type="entry name" value="HYDROXYMETHYLPYRIMIDINE_PHOSPHOMETHYLPYRIMIDINE KINASE THI20-RELATED"/>
    <property type="match status" value="1"/>
</dbReference>
<evidence type="ECO:0000256" key="7">
    <source>
        <dbReference type="ARBA" id="ARBA00022777"/>
    </source>
</evidence>
<feature type="binding site" evidence="11">
    <location>
        <position position="121"/>
    </location>
    <ligand>
        <name>ATP</name>
        <dbReference type="ChEBI" id="CHEBI:30616"/>
    </ligand>
</feature>
<dbReference type="PATRIC" id="fig|45070.6.peg.241"/>
<dbReference type="UniPathway" id="UPA00060">
    <property type="reaction ID" value="UER00139"/>
</dbReference>
<evidence type="ECO:0000256" key="11">
    <source>
        <dbReference type="HAMAP-Rule" id="MF_00228"/>
    </source>
</evidence>
<comment type="caution">
    <text evidence="13">The sequence shown here is derived from an EMBL/GenBank/DDBJ whole genome shotgun (WGS) entry which is preliminary data.</text>
</comment>
<dbReference type="SUPFAM" id="SSF53613">
    <property type="entry name" value="Ribokinase-like"/>
    <property type="match status" value="1"/>
</dbReference>
<proteinExistence type="inferred from homology"/>
<dbReference type="GO" id="GO:0009228">
    <property type="term" value="P:thiamine biosynthetic process"/>
    <property type="evidence" value="ECO:0007669"/>
    <property type="project" value="UniProtKB-KW"/>
</dbReference>
<dbReference type="OrthoDB" id="8909021at2"/>
<feature type="binding site" evidence="11">
    <location>
        <position position="167"/>
    </location>
    <ligand>
        <name>ATP</name>
        <dbReference type="ChEBI" id="CHEBI:30616"/>
    </ligand>
</feature>
<dbReference type="GO" id="GO:0000287">
    <property type="term" value="F:magnesium ion binding"/>
    <property type="evidence" value="ECO:0007669"/>
    <property type="project" value="UniProtKB-UniRule"/>
</dbReference>
<comment type="cofactor">
    <cofactor evidence="2 11">
        <name>Mg(2+)</name>
        <dbReference type="ChEBI" id="CHEBI:18420"/>
    </cofactor>
</comment>
<dbReference type="GO" id="GO:0008902">
    <property type="term" value="F:hydroxymethylpyrimidine kinase activity"/>
    <property type="evidence" value="ECO:0007669"/>
    <property type="project" value="TreeGrafter"/>
</dbReference>
<feature type="binding site" evidence="11">
    <location>
        <position position="194"/>
    </location>
    <ligand>
        <name>substrate</name>
    </ligand>
</feature>
<dbReference type="GO" id="GO:0009229">
    <property type="term" value="P:thiamine diphosphate biosynthetic process"/>
    <property type="evidence" value="ECO:0007669"/>
    <property type="project" value="UniProtKB-UniRule"/>
</dbReference>
<evidence type="ECO:0000256" key="6">
    <source>
        <dbReference type="ARBA" id="ARBA00022741"/>
    </source>
</evidence>
<dbReference type="PRINTS" id="PR01099">
    <property type="entry name" value="HYETHTZKNASE"/>
</dbReference>
<dbReference type="PROSITE" id="PS51449">
    <property type="entry name" value="MTTASE_N"/>
    <property type="match status" value="1"/>
</dbReference>
<dbReference type="NCBIfam" id="NF006830">
    <property type="entry name" value="PRK09355.1"/>
    <property type="match status" value="1"/>
</dbReference>
<reference evidence="13 14" key="1">
    <citation type="submission" date="2015-11" db="EMBL/GenBank/DDBJ databases">
        <title>Genomic analysis of 38 Legionella species identifies large and diverse effector repertoires.</title>
        <authorList>
            <person name="Burstein D."/>
            <person name="Amaro F."/>
            <person name="Zusman T."/>
            <person name="Lifshitz Z."/>
            <person name="Cohen O."/>
            <person name="Gilbert J.A."/>
            <person name="Pupko T."/>
            <person name="Shuman H.A."/>
            <person name="Segal G."/>
        </authorList>
    </citation>
    <scope>NUCLEOTIDE SEQUENCE [LARGE SCALE GENOMIC DNA]</scope>
    <source>
        <strain evidence="13 14">ATCC 49506</strain>
    </source>
</reference>
<dbReference type="RefSeq" id="WP_058503319.1">
    <property type="nucleotide sequence ID" value="NZ_CAAAIF010000013.1"/>
</dbReference>
<dbReference type="Pfam" id="PF02110">
    <property type="entry name" value="HK"/>
    <property type="match status" value="1"/>
</dbReference>
<dbReference type="GO" id="GO:0008972">
    <property type="term" value="F:phosphomethylpyrimidine kinase activity"/>
    <property type="evidence" value="ECO:0007669"/>
    <property type="project" value="TreeGrafter"/>
</dbReference>
<dbReference type="PANTHER" id="PTHR20858">
    <property type="entry name" value="PHOSPHOMETHYLPYRIMIDINE KINASE"/>
    <property type="match status" value="1"/>
</dbReference>
<dbReference type="GO" id="GO:0005829">
    <property type="term" value="C:cytosol"/>
    <property type="evidence" value="ECO:0007669"/>
    <property type="project" value="TreeGrafter"/>
</dbReference>
<dbReference type="GO" id="GO:0035596">
    <property type="term" value="F:methylthiotransferase activity"/>
    <property type="evidence" value="ECO:0007669"/>
    <property type="project" value="InterPro"/>
</dbReference>
<keyword evidence="8 11" id="KW-0067">ATP-binding</keyword>
<dbReference type="GO" id="GO:0005524">
    <property type="term" value="F:ATP binding"/>
    <property type="evidence" value="ECO:0007669"/>
    <property type="project" value="UniProtKB-UniRule"/>
</dbReference>
<organism evidence="13 14">
    <name type="scientific">Legionella nautarum</name>
    <dbReference type="NCBI Taxonomy" id="45070"/>
    <lineage>
        <taxon>Bacteria</taxon>
        <taxon>Pseudomonadati</taxon>
        <taxon>Pseudomonadota</taxon>
        <taxon>Gammaproteobacteria</taxon>
        <taxon>Legionellales</taxon>
        <taxon>Legionellaceae</taxon>
        <taxon>Legionella</taxon>
    </lineage>
</organism>
<comment type="pathway">
    <text evidence="3 11">Cofactor biosynthesis; thiamine diphosphate biosynthesis; 4-methyl-5-(2-phosphoethyl)-thiazole from 5-(2-hydroxyethyl)-4-methylthiazole: step 1/1.</text>
</comment>
<evidence type="ECO:0000259" key="12">
    <source>
        <dbReference type="PROSITE" id="PS51449"/>
    </source>
</evidence>
<sequence>MIKLMRELETSLTHLRQAKPLVLCLTNFVTMDLMANSLLALGAAPLMSQSAEELDELVSISQAVYLNMGTLDQPFCERALQAAEIAISQNKPVILDPVGAGASRLRTKAAKSLLPLVDIIRGNASEILALVDEVSESKGVEASCSVNQAVAAAQTLASSMQKVVVVSGPVDLIIKGTEKISLPFGSPLMSLITGMGCTLTAVIAAFAATGLNSYQAAVYATAYFGLCGQAVHQQAQGPGRFRELFIDSLYKPDWTVFNEDVAMVNADECLL</sequence>
<evidence type="ECO:0000256" key="5">
    <source>
        <dbReference type="ARBA" id="ARBA00022723"/>
    </source>
</evidence>
<evidence type="ECO:0000256" key="8">
    <source>
        <dbReference type="ARBA" id="ARBA00022840"/>
    </source>
</evidence>
<dbReference type="GO" id="GO:0004417">
    <property type="term" value="F:hydroxyethylthiazole kinase activity"/>
    <property type="evidence" value="ECO:0007669"/>
    <property type="project" value="UniProtKB-UniRule"/>
</dbReference>
<keyword evidence="7 11" id="KW-0418">Kinase</keyword>
<evidence type="ECO:0000313" key="13">
    <source>
        <dbReference type="EMBL" id="KTD39163.1"/>
    </source>
</evidence>
<comment type="similarity">
    <text evidence="11">Belongs to the Thz kinase family.</text>
</comment>
<evidence type="ECO:0000256" key="2">
    <source>
        <dbReference type="ARBA" id="ARBA00001946"/>
    </source>
</evidence>
<keyword evidence="5 11" id="KW-0479">Metal-binding</keyword>
<dbReference type="Gene3D" id="3.40.1190.20">
    <property type="match status" value="1"/>
</dbReference>
<dbReference type="Proteomes" id="UP000054725">
    <property type="component" value="Unassembled WGS sequence"/>
</dbReference>
<evidence type="ECO:0000313" key="14">
    <source>
        <dbReference type="Proteomes" id="UP000054725"/>
    </source>
</evidence>
<keyword evidence="4 11" id="KW-0808">Transferase</keyword>
<keyword evidence="9 11" id="KW-0460">Magnesium</keyword>
<evidence type="ECO:0000256" key="1">
    <source>
        <dbReference type="ARBA" id="ARBA00001771"/>
    </source>
</evidence>
<dbReference type="InterPro" id="IPR000417">
    <property type="entry name" value="Hyethyz_kinase"/>
</dbReference>
<comment type="function">
    <text evidence="11">Catalyzes the phosphorylation of the hydroxyl group of 4-methyl-5-beta-hydroxyethylthiazole (THZ).</text>
</comment>
<comment type="catalytic activity">
    <reaction evidence="1 11">
        <text>5-(2-hydroxyethyl)-4-methylthiazole + ATP = 4-methyl-5-(2-phosphooxyethyl)-thiazole + ADP + H(+)</text>
        <dbReference type="Rhea" id="RHEA:24212"/>
        <dbReference type="ChEBI" id="CHEBI:15378"/>
        <dbReference type="ChEBI" id="CHEBI:17957"/>
        <dbReference type="ChEBI" id="CHEBI:30616"/>
        <dbReference type="ChEBI" id="CHEBI:58296"/>
        <dbReference type="ChEBI" id="CHEBI:456216"/>
        <dbReference type="EC" id="2.7.1.50"/>
    </reaction>
</comment>
<evidence type="ECO:0000256" key="9">
    <source>
        <dbReference type="ARBA" id="ARBA00022842"/>
    </source>
</evidence>
<dbReference type="InterPro" id="IPR029056">
    <property type="entry name" value="Ribokinase-like"/>
</dbReference>
<dbReference type="GO" id="GO:0051539">
    <property type="term" value="F:4 iron, 4 sulfur cluster binding"/>
    <property type="evidence" value="ECO:0007669"/>
    <property type="project" value="InterPro"/>
</dbReference>
<feature type="domain" description="MTTase N-terminal" evidence="12">
    <location>
        <begin position="15"/>
        <end position="136"/>
    </location>
</feature>
<evidence type="ECO:0000256" key="3">
    <source>
        <dbReference type="ARBA" id="ARBA00004868"/>
    </source>
</evidence>
<accession>A0A0W0X3K7</accession>
<dbReference type="AlphaFoldDB" id="A0A0W0X3K7"/>
<evidence type="ECO:0000256" key="4">
    <source>
        <dbReference type="ARBA" id="ARBA00022679"/>
    </source>
</evidence>
<dbReference type="InterPro" id="IPR013848">
    <property type="entry name" value="Methylthiotransferase_N"/>
</dbReference>
<dbReference type="EMBL" id="LNYO01000002">
    <property type="protein sequence ID" value="KTD39163.1"/>
    <property type="molecule type" value="Genomic_DNA"/>
</dbReference>
<protein>
    <recommendedName>
        <fullName evidence="11">Hydroxyethylthiazole kinase</fullName>
        <ecNumber evidence="11">2.7.1.50</ecNumber>
    </recommendedName>
    <alternativeName>
        <fullName evidence="11">4-methyl-5-beta-hydroxyethylthiazole kinase</fullName>
        <shortName evidence="11">TH kinase</shortName>
        <shortName evidence="11">Thz kinase</shortName>
    </alternativeName>
</protein>
<keyword evidence="10 11" id="KW-0784">Thiamine biosynthesis</keyword>
<dbReference type="EC" id="2.7.1.50" evidence="11"/>
<keyword evidence="14" id="KW-1185">Reference proteome</keyword>